<proteinExistence type="predicted"/>
<organism evidence="1">
    <name type="scientific">Mesorhizobium sp. WSM2240</name>
    <dbReference type="NCBI Taxonomy" id="3228851"/>
    <lineage>
        <taxon>Bacteria</taxon>
        <taxon>Pseudomonadati</taxon>
        <taxon>Pseudomonadota</taxon>
        <taxon>Alphaproteobacteria</taxon>
        <taxon>Hyphomicrobiales</taxon>
        <taxon>Phyllobacteriaceae</taxon>
        <taxon>Mesorhizobium</taxon>
    </lineage>
</organism>
<name>A0AAU8CJ56_9HYPH</name>
<dbReference type="RefSeq" id="WP_353645701.1">
    <property type="nucleotide sequence ID" value="NZ_CP159253.1"/>
</dbReference>
<dbReference type="AlphaFoldDB" id="A0AAU8CJ56"/>
<accession>A0AAU8CJ56</accession>
<sequence length="96" mass="10448">MTPTQKELLVKGLLSDWAPLEGSGQYAAARSMSAKGWINQQWSVNRNTITQAGKDALALNSPPVEIFDGLLLKDGRPIARILPGQLHLVEELINAN</sequence>
<protein>
    <submittedName>
        <fullName evidence="1">Uncharacterized protein</fullName>
    </submittedName>
</protein>
<evidence type="ECO:0000313" key="1">
    <source>
        <dbReference type="EMBL" id="XCG46761.1"/>
    </source>
</evidence>
<dbReference type="EMBL" id="CP159253">
    <property type="protein sequence ID" value="XCG46761.1"/>
    <property type="molecule type" value="Genomic_DNA"/>
</dbReference>
<gene>
    <name evidence="1" type="ORF">ABVK50_15680</name>
</gene>
<reference evidence="1" key="1">
    <citation type="submission" date="2024-06" db="EMBL/GenBank/DDBJ databases">
        <title>Mesorhizobium karijinii sp. nov., a symbiont of the iconic Swainsona formosa from arid Australia.</title>
        <authorList>
            <person name="Hill Y.J."/>
            <person name="Watkin E.L.J."/>
            <person name="O'Hara G.W."/>
            <person name="Terpolilli J."/>
            <person name="Tye M.L."/>
            <person name="Kohlmeier M.G."/>
        </authorList>
    </citation>
    <scope>NUCLEOTIDE SEQUENCE</scope>
    <source>
        <strain evidence="1">WSM2240</strain>
    </source>
</reference>